<keyword evidence="2 3" id="KW-0067">ATP-binding</keyword>
<evidence type="ECO:0000256" key="2">
    <source>
        <dbReference type="ARBA" id="ARBA00022840"/>
    </source>
</evidence>
<dbReference type="AlphaFoldDB" id="A0AAX0VGW0"/>
<feature type="domain" description="Citrate lyase ligase C-terminal" evidence="4">
    <location>
        <begin position="144"/>
        <end position="326"/>
    </location>
</feature>
<dbReference type="GO" id="GO:0008771">
    <property type="term" value="F:[citrate (pro-3S)-lyase] ligase activity"/>
    <property type="evidence" value="ECO:0007669"/>
    <property type="project" value="UniProtKB-EC"/>
</dbReference>
<keyword evidence="3 5" id="KW-0436">Ligase</keyword>
<dbReference type="SUPFAM" id="SSF52374">
    <property type="entry name" value="Nucleotidylyl transferase"/>
    <property type="match status" value="1"/>
</dbReference>
<gene>
    <name evidence="5" type="primary">citC</name>
    <name evidence="5" type="ORF">CUR37_01940</name>
</gene>
<dbReference type="InterPro" id="IPR013166">
    <property type="entry name" value="Citrate_lyase_ligase_C"/>
</dbReference>
<comment type="caution">
    <text evidence="5">The sequence shown here is derived from an EMBL/GenBank/DDBJ whole genome shotgun (WGS) entry which is preliminary data.</text>
</comment>
<dbReference type="InterPro" id="IPR014729">
    <property type="entry name" value="Rossmann-like_a/b/a_fold"/>
</dbReference>
<dbReference type="GO" id="GO:0005524">
    <property type="term" value="F:ATP binding"/>
    <property type="evidence" value="ECO:0007669"/>
    <property type="project" value="UniProtKB-UniRule"/>
</dbReference>
<evidence type="ECO:0000256" key="1">
    <source>
        <dbReference type="ARBA" id="ARBA00022741"/>
    </source>
</evidence>
<dbReference type="Proteomes" id="UP000234349">
    <property type="component" value="Unassembled WGS sequence"/>
</dbReference>
<protein>
    <recommendedName>
        <fullName evidence="3">[Citrate [pro-3S]-lyase] ligase</fullName>
        <ecNumber evidence="3">6.2.1.22</ecNumber>
    </recommendedName>
</protein>
<evidence type="ECO:0000256" key="3">
    <source>
        <dbReference type="PIRNR" id="PIRNR005751"/>
    </source>
</evidence>
<dbReference type="PANTHER" id="PTHR40599:SF1">
    <property type="entry name" value="[CITRATE [PRO-3S]-LYASE] LIGASE"/>
    <property type="match status" value="1"/>
</dbReference>
<dbReference type="Gene3D" id="3.40.50.620">
    <property type="entry name" value="HUPs"/>
    <property type="match status" value="1"/>
</dbReference>
<dbReference type="SUPFAM" id="SSF55729">
    <property type="entry name" value="Acyl-CoA N-acyltransferases (Nat)"/>
    <property type="match status" value="1"/>
</dbReference>
<dbReference type="NCBIfam" id="TIGR00125">
    <property type="entry name" value="cyt_tran_rel"/>
    <property type="match status" value="1"/>
</dbReference>
<dbReference type="PANTHER" id="PTHR40599">
    <property type="entry name" value="[CITRATE [PRO-3S]-LYASE] LIGASE"/>
    <property type="match status" value="1"/>
</dbReference>
<dbReference type="PIRSF" id="PIRSF005751">
    <property type="entry name" value="Acet_citr_lig"/>
    <property type="match status" value="1"/>
</dbReference>
<reference evidence="5 6" key="1">
    <citation type="submission" date="2016-09" db="EMBL/GenBank/DDBJ databases">
        <authorList>
            <person name="Inglin R.C."/>
        </authorList>
    </citation>
    <scope>NUCLEOTIDE SEQUENCE [LARGE SCALE GENOMIC DNA]</scope>
    <source>
        <strain evidence="5 6">RI-517</strain>
    </source>
</reference>
<organism evidence="5 6">
    <name type="scientific">Latilactobacillus sakei</name>
    <name type="common">Lactobacillus sakei</name>
    <dbReference type="NCBI Taxonomy" id="1599"/>
    <lineage>
        <taxon>Bacteria</taxon>
        <taxon>Bacillati</taxon>
        <taxon>Bacillota</taxon>
        <taxon>Bacilli</taxon>
        <taxon>Lactobacillales</taxon>
        <taxon>Lactobacillaceae</taxon>
        <taxon>Latilactobacillus</taxon>
    </lineage>
</organism>
<sequence length="329" mass="37329">MVTSKRIWLTINQEEAQKWQVLLNESDLTTDWQVDYTVGLFEGEELIATGSVYDNIIKCVAIKNNQQSQNLLALVVQDLLAYLEELQKYHSFVYTKPVTAVYFESLGFKVIVKTDTVVVLERGFPNIDTYRQKLLTAKREGRRIGAIVMNANPLTLGHQYLIETAAAASDVLYLFVVSENRSTFSEATRLEIVRQVTQDNPKIVVLPTDNYIVSNMTFPTYFLKEKANQDIAKVQAKVDATLFLEIIAPILSIQTRWVGEEPLSPVTQIYNEQMMAVFGNKLKLKIIPRLTQDGTVISATRVRAAIEQDDWETVQKLVPQQTYTILKGS</sequence>
<dbReference type="EC" id="6.2.1.22" evidence="3"/>
<dbReference type="InterPro" id="IPR005216">
    <property type="entry name" value="Citrate_lyase_ligase"/>
</dbReference>
<evidence type="ECO:0000259" key="4">
    <source>
        <dbReference type="SMART" id="SM00764"/>
    </source>
</evidence>
<evidence type="ECO:0000313" key="6">
    <source>
        <dbReference type="Proteomes" id="UP000234349"/>
    </source>
</evidence>
<dbReference type="NCBIfam" id="TIGR00124">
    <property type="entry name" value="cit_ly_ligase"/>
    <property type="match status" value="1"/>
</dbReference>
<dbReference type="SMART" id="SM00764">
    <property type="entry name" value="Citrate_ly_lig"/>
    <property type="match status" value="1"/>
</dbReference>
<dbReference type="EMBL" id="MKGH01000007">
    <property type="protein sequence ID" value="PKX79545.1"/>
    <property type="molecule type" value="Genomic_DNA"/>
</dbReference>
<dbReference type="InterPro" id="IPR016181">
    <property type="entry name" value="Acyl_CoA_acyltransferase"/>
</dbReference>
<comment type="function">
    <text evidence="3">Acetylation of prosthetic group (2-(5''-phosphoribosyl)-3'-dephosphocoenzyme-A) of the gamma subunit of citrate lyase.</text>
</comment>
<accession>A0AAX0VGW0</accession>
<evidence type="ECO:0000313" key="5">
    <source>
        <dbReference type="EMBL" id="PKX79545.1"/>
    </source>
</evidence>
<comment type="catalytic activity">
    <reaction evidence="3">
        <text>holo-[citrate lyase ACP] + acetate + ATP = acetyl-[citrate lyase ACP] + AMP + diphosphate</text>
        <dbReference type="Rhea" id="RHEA:23788"/>
        <dbReference type="Rhea" id="RHEA-COMP:10158"/>
        <dbReference type="Rhea" id="RHEA-COMP:13710"/>
        <dbReference type="ChEBI" id="CHEBI:30089"/>
        <dbReference type="ChEBI" id="CHEBI:30616"/>
        <dbReference type="ChEBI" id="CHEBI:33019"/>
        <dbReference type="ChEBI" id="CHEBI:82683"/>
        <dbReference type="ChEBI" id="CHEBI:137976"/>
        <dbReference type="ChEBI" id="CHEBI:456215"/>
        <dbReference type="EC" id="6.2.1.22"/>
    </reaction>
</comment>
<dbReference type="Pfam" id="PF08218">
    <property type="entry name" value="Citrate_ly_lig"/>
    <property type="match status" value="1"/>
</dbReference>
<dbReference type="InterPro" id="IPR004821">
    <property type="entry name" value="Cyt_trans-like"/>
</dbReference>
<keyword evidence="1 3" id="KW-0547">Nucleotide-binding</keyword>
<proteinExistence type="predicted"/>
<name>A0AAX0VGW0_LATSK</name>
<dbReference type="RefSeq" id="WP_076632380.1">
    <property type="nucleotide sequence ID" value="NZ_CP016465.1"/>
</dbReference>